<dbReference type="Gene3D" id="3.40.50.11980">
    <property type="match status" value="1"/>
</dbReference>
<sequence>MLRFNHIRCLKQSVQISGWYAAVRASTQCVTDAEKMIQKVLETNSNHPEWKNINKDRKLLPMIANNLSSMGRFEELDQLFDKVGIDSCSLGMQTTLLRSYIERQNWESAFGLLKNLEGKLKHTRIHHELVQNLCIYSDVQKVFHHFGMLVDKESCFKFKRSQNTAQETFQAILQFLMENEHAISEKMLKSLIQFMHIADISVDLIALENLHKLFLSLEYECKLSKIEELELLDEIKESHSKDEKSFVTELKVGIEKKLIENGGHSFLENLKVMKKEAYIIDVANVLYYQSEKQSGPNILRLKNIVSSLVSLNQHKKRSKSVIFVVPRGGSGRKLHLVNYLHHLKQEFIMTCSIDLISNQKVDDDLLIMYLALQSPNKSVVISNDNFTEHLALISESKRSDMITWLRSTVKDFSGNGTIQLSNYIPSVMVNNGRLCIISDNNVLYIKKS</sequence>
<dbReference type="RefSeq" id="XP_066927298.1">
    <property type="nucleotide sequence ID" value="XM_067071197.1"/>
</dbReference>
<evidence type="ECO:0008006" key="3">
    <source>
        <dbReference type="Google" id="ProtNLM"/>
    </source>
</evidence>
<accession>A0A7M5VGY4</accession>
<dbReference type="AlphaFoldDB" id="A0A7M5VGY4"/>
<protein>
    <recommendedName>
        <fullName evidence="3">PRORP domain-containing protein</fullName>
    </recommendedName>
</protein>
<evidence type="ECO:0000313" key="2">
    <source>
        <dbReference type="Proteomes" id="UP000594262"/>
    </source>
</evidence>
<organism evidence="1 2">
    <name type="scientific">Clytia hemisphaerica</name>
    <dbReference type="NCBI Taxonomy" id="252671"/>
    <lineage>
        <taxon>Eukaryota</taxon>
        <taxon>Metazoa</taxon>
        <taxon>Cnidaria</taxon>
        <taxon>Hydrozoa</taxon>
        <taxon>Hydroidolina</taxon>
        <taxon>Leptothecata</taxon>
        <taxon>Obeliida</taxon>
        <taxon>Clytiidae</taxon>
        <taxon>Clytia</taxon>
    </lineage>
</organism>
<dbReference type="GeneID" id="136814775"/>
<name>A0A7M5VGY4_9CNID</name>
<keyword evidence="2" id="KW-1185">Reference proteome</keyword>
<dbReference type="Proteomes" id="UP000594262">
    <property type="component" value="Unplaced"/>
</dbReference>
<proteinExistence type="predicted"/>
<evidence type="ECO:0000313" key="1">
    <source>
        <dbReference type="EnsemblMetazoa" id="CLYHEMP012298.1"/>
    </source>
</evidence>
<reference evidence="1" key="1">
    <citation type="submission" date="2021-01" db="UniProtKB">
        <authorList>
            <consortium name="EnsemblMetazoa"/>
        </authorList>
    </citation>
    <scope>IDENTIFICATION</scope>
</reference>
<dbReference type="EnsemblMetazoa" id="CLYHEMT012298.1">
    <property type="protein sequence ID" value="CLYHEMP012298.1"/>
    <property type="gene ID" value="CLYHEMG012298"/>
</dbReference>